<name>A0A9D1IXC6_9FIRM</name>
<reference evidence="2" key="1">
    <citation type="submission" date="2020-10" db="EMBL/GenBank/DDBJ databases">
        <authorList>
            <person name="Gilroy R."/>
        </authorList>
    </citation>
    <scope>NUCLEOTIDE SEQUENCE</scope>
    <source>
        <strain evidence="2">ChiBcec15-4380</strain>
    </source>
</reference>
<organism evidence="2 3">
    <name type="scientific">Candidatus Avoscillospira avicola</name>
    <dbReference type="NCBI Taxonomy" id="2840706"/>
    <lineage>
        <taxon>Bacteria</taxon>
        <taxon>Bacillati</taxon>
        <taxon>Bacillota</taxon>
        <taxon>Clostridia</taxon>
        <taxon>Eubacteriales</taxon>
        <taxon>Oscillospiraceae</taxon>
        <taxon>Oscillospiraceae incertae sedis</taxon>
        <taxon>Candidatus Avoscillospira</taxon>
    </lineage>
</organism>
<evidence type="ECO:0000313" key="3">
    <source>
        <dbReference type="Proteomes" id="UP000824239"/>
    </source>
</evidence>
<dbReference type="AlphaFoldDB" id="A0A9D1IXC6"/>
<evidence type="ECO:0000256" key="1">
    <source>
        <dbReference type="SAM" id="Phobius"/>
    </source>
</evidence>
<sequence>MDKIYVLFLALSLLCAAANGSVGTLTGALLEGAGQGITLALSIAGPMCLWCGVSRLMEESGASEKLSRLLSPILSRLFPKAWHDRETRAALSANVSANLLGLGSAATPMGIRAAVRMADGRAEASDELCRLVVLNTASVQLIPATVAGIRAGLGSAAPLDILPAVWVTSFCSVAAGLLAAKVLSRWYS</sequence>
<feature type="transmembrane region" description="Helical" evidence="1">
    <location>
        <begin position="131"/>
        <end position="149"/>
    </location>
</feature>
<feature type="transmembrane region" description="Helical" evidence="1">
    <location>
        <begin position="36"/>
        <end position="57"/>
    </location>
</feature>
<protein>
    <submittedName>
        <fullName evidence="2">Spore maturation protein A</fullName>
    </submittedName>
</protein>
<dbReference type="Proteomes" id="UP000824239">
    <property type="component" value="Unassembled WGS sequence"/>
</dbReference>
<keyword evidence="1" id="KW-1133">Transmembrane helix</keyword>
<keyword evidence="1" id="KW-0812">Transmembrane</keyword>
<dbReference type="EMBL" id="DVHE01000046">
    <property type="protein sequence ID" value="HIR50724.1"/>
    <property type="molecule type" value="Genomic_DNA"/>
</dbReference>
<keyword evidence="1" id="KW-0472">Membrane</keyword>
<gene>
    <name evidence="2" type="ORF">IAA53_05485</name>
</gene>
<evidence type="ECO:0000313" key="2">
    <source>
        <dbReference type="EMBL" id="HIR50724.1"/>
    </source>
</evidence>
<proteinExistence type="predicted"/>
<accession>A0A9D1IXC6</accession>
<reference evidence="2" key="2">
    <citation type="journal article" date="2021" name="PeerJ">
        <title>Extensive microbial diversity within the chicken gut microbiome revealed by metagenomics and culture.</title>
        <authorList>
            <person name="Gilroy R."/>
            <person name="Ravi A."/>
            <person name="Getino M."/>
            <person name="Pursley I."/>
            <person name="Horton D.L."/>
            <person name="Alikhan N.F."/>
            <person name="Baker D."/>
            <person name="Gharbi K."/>
            <person name="Hall N."/>
            <person name="Watson M."/>
            <person name="Adriaenssens E.M."/>
            <person name="Foster-Nyarko E."/>
            <person name="Jarju S."/>
            <person name="Secka A."/>
            <person name="Antonio M."/>
            <person name="Oren A."/>
            <person name="Chaudhuri R.R."/>
            <person name="La Ragione R."/>
            <person name="Hildebrand F."/>
            <person name="Pallen M.J."/>
        </authorList>
    </citation>
    <scope>NUCLEOTIDE SEQUENCE</scope>
    <source>
        <strain evidence="2">ChiBcec15-4380</strain>
    </source>
</reference>
<comment type="caution">
    <text evidence="2">The sequence shown here is derived from an EMBL/GenBank/DDBJ whole genome shotgun (WGS) entry which is preliminary data.</text>
</comment>
<feature type="transmembrane region" description="Helical" evidence="1">
    <location>
        <begin position="161"/>
        <end position="183"/>
    </location>
</feature>